<gene>
    <name evidence="1" type="ORF">SAMN06265371_101497</name>
</gene>
<dbReference type="AlphaFoldDB" id="A0A238VIH0"/>
<keyword evidence="2" id="KW-1185">Reference proteome</keyword>
<sequence>MSRFFSLYILLFVFVSCSKPSELSREFNCESVHLKSVTQISDFNKNFNISIPNTWKTKLYYDNFTSEIFAADTIKQFSETYILSVSYNLGEVNFNDAFFKRNDSLATSKNLKIIQSKNIQFQSKESYYYLLKGIKNDFTYHQFQLTVKLTDNSFFNSYIDVYGEVAVEDRICEAIAILDEIEFLQ</sequence>
<dbReference type="OrthoDB" id="1201582at2"/>
<protein>
    <recommendedName>
        <fullName evidence="3">Lipoprotein</fullName>
    </recommendedName>
</protein>
<dbReference type="PROSITE" id="PS51257">
    <property type="entry name" value="PROKAR_LIPOPROTEIN"/>
    <property type="match status" value="1"/>
</dbReference>
<accession>A0A238VIH0</accession>
<evidence type="ECO:0000313" key="1">
    <source>
        <dbReference type="EMBL" id="SNR34192.1"/>
    </source>
</evidence>
<dbReference type="Proteomes" id="UP000198384">
    <property type="component" value="Unassembled WGS sequence"/>
</dbReference>
<dbReference type="EMBL" id="FZNT01000001">
    <property type="protein sequence ID" value="SNR34192.1"/>
    <property type="molecule type" value="Genomic_DNA"/>
</dbReference>
<dbReference type="RefSeq" id="WP_089380138.1">
    <property type="nucleotide sequence ID" value="NZ_FZNT01000001.1"/>
</dbReference>
<reference evidence="1 2" key="1">
    <citation type="submission" date="2017-06" db="EMBL/GenBank/DDBJ databases">
        <authorList>
            <person name="Kim H.J."/>
            <person name="Triplett B.A."/>
        </authorList>
    </citation>
    <scope>NUCLEOTIDE SEQUENCE [LARGE SCALE GENOMIC DNA]</scope>
    <source>
        <strain evidence="1 2">DSM 29150</strain>
    </source>
</reference>
<organism evidence="1 2">
    <name type="scientific">Lutibacter agarilyticus</name>
    <dbReference type="NCBI Taxonomy" id="1109740"/>
    <lineage>
        <taxon>Bacteria</taxon>
        <taxon>Pseudomonadati</taxon>
        <taxon>Bacteroidota</taxon>
        <taxon>Flavobacteriia</taxon>
        <taxon>Flavobacteriales</taxon>
        <taxon>Flavobacteriaceae</taxon>
        <taxon>Lutibacter</taxon>
    </lineage>
</organism>
<proteinExistence type="predicted"/>
<evidence type="ECO:0008006" key="3">
    <source>
        <dbReference type="Google" id="ProtNLM"/>
    </source>
</evidence>
<name>A0A238VIH0_9FLAO</name>
<evidence type="ECO:0000313" key="2">
    <source>
        <dbReference type="Proteomes" id="UP000198384"/>
    </source>
</evidence>